<dbReference type="Proteomes" id="UP000773614">
    <property type="component" value="Unassembled WGS sequence"/>
</dbReference>
<comment type="caution">
    <text evidence="1">The sequence shown here is derived from an EMBL/GenBank/DDBJ whole genome shotgun (WGS) entry which is preliminary data.</text>
</comment>
<name>A0A964T8H3_9HYPH</name>
<gene>
    <name evidence="1" type="ORF">E4O86_20065</name>
</gene>
<protein>
    <submittedName>
        <fullName evidence="1">Uncharacterized protein</fullName>
    </submittedName>
</protein>
<sequence length="116" mass="12369">MNADRSAQVLLDAIARAETAVIAAVEHECAALRGGRSDEAPRLQARIADASRSYLAVIRTARSRLDRLEFARPGIRDELERRRTAFAALLKIELAVLAAVRAAASDALPPPIGAAA</sequence>
<evidence type="ECO:0000313" key="2">
    <source>
        <dbReference type="Proteomes" id="UP000773614"/>
    </source>
</evidence>
<dbReference type="AlphaFoldDB" id="A0A964T8H3"/>
<evidence type="ECO:0000313" key="1">
    <source>
        <dbReference type="EMBL" id="MYZ50005.1"/>
    </source>
</evidence>
<organism evidence="1 2">
    <name type="scientific">Propylenella binzhouense</name>
    <dbReference type="NCBI Taxonomy" id="2555902"/>
    <lineage>
        <taxon>Bacteria</taxon>
        <taxon>Pseudomonadati</taxon>
        <taxon>Pseudomonadota</taxon>
        <taxon>Alphaproteobacteria</taxon>
        <taxon>Hyphomicrobiales</taxon>
        <taxon>Propylenellaceae</taxon>
        <taxon>Propylenella</taxon>
    </lineage>
</organism>
<reference evidence="1" key="1">
    <citation type="submission" date="2019-03" db="EMBL/GenBank/DDBJ databases">
        <title>Afifella sp. nov., isolated from activated sludge.</title>
        <authorList>
            <person name="Li Q."/>
            <person name="Liu Y."/>
        </authorList>
    </citation>
    <scope>NUCLEOTIDE SEQUENCE</scope>
    <source>
        <strain evidence="1">L72</strain>
    </source>
</reference>
<accession>A0A964T8H3</accession>
<proteinExistence type="predicted"/>
<keyword evidence="2" id="KW-1185">Reference proteome</keyword>
<dbReference type="RefSeq" id="WP_161142340.1">
    <property type="nucleotide sequence ID" value="NZ_SPKJ01000113.1"/>
</dbReference>
<dbReference type="EMBL" id="SPKJ01000113">
    <property type="protein sequence ID" value="MYZ50005.1"/>
    <property type="molecule type" value="Genomic_DNA"/>
</dbReference>